<evidence type="ECO:0000313" key="2">
    <source>
        <dbReference type="EMBL" id="MBB6397322.1"/>
    </source>
</evidence>
<dbReference type="Pfam" id="PF09900">
    <property type="entry name" value="DUF2127"/>
    <property type="match status" value="1"/>
</dbReference>
<keyword evidence="3" id="KW-1185">Reference proteome</keyword>
<dbReference type="RefSeq" id="WP_185027569.1">
    <property type="nucleotide sequence ID" value="NZ_JACHMQ010000001.1"/>
</dbReference>
<name>A0A7X0L0B7_9ACTN</name>
<evidence type="ECO:0000313" key="3">
    <source>
        <dbReference type="Proteomes" id="UP000546324"/>
    </source>
</evidence>
<protein>
    <submittedName>
        <fullName evidence="2">Uncharacterized membrane protein (DUF2068 family)</fullName>
    </submittedName>
</protein>
<dbReference type="EMBL" id="JACHMQ010000001">
    <property type="protein sequence ID" value="MBB6397322.1"/>
    <property type="molecule type" value="Genomic_DNA"/>
</dbReference>
<keyword evidence="1" id="KW-1133">Transmembrane helix</keyword>
<gene>
    <name evidence="2" type="ORF">BKA00_004236</name>
</gene>
<reference evidence="2 3" key="1">
    <citation type="submission" date="2020-08" db="EMBL/GenBank/DDBJ databases">
        <title>Sequencing the genomes of 1000 actinobacteria strains.</title>
        <authorList>
            <person name="Klenk H.-P."/>
        </authorList>
    </citation>
    <scope>NUCLEOTIDE SEQUENCE [LARGE SCALE GENOMIC DNA]</scope>
    <source>
        <strain evidence="2 3">DSM 43675</strain>
    </source>
</reference>
<accession>A0A7X0L0B7</accession>
<proteinExistence type="predicted"/>
<feature type="transmembrane region" description="Helical" evidence="1">
    <location>
        <begin position="177"/>
        <end position="195"/>
    </location>
</feature>
<keyword evidence="1" id="KW-0812">Transmembrane</keyword>
<comment type="caution">
    <text evidence="2">The sequence shown here is derived from an EMBL/GenBank/DDBJ whole genome shotgun (WGS) entry which is preliminary data.</text>
</comment>
<organism evidence="2 3">
    <name type="scientific">Actinomadura coerulea</name>
    <dbReference type="NCBI Taxonomy" id="46159"/>
    <lineage>
        <taxon>Bacteria</taxon>
        <taxon>Bacillati</taxon>
        <taxon>Actinomycetota</taxon>
        <taxon>Actinomycetes</taxon>
        <taxon>Streptosporangiales</taxon>
        <taxon>Thermomonosporaceae</taxon>
        <taxon>Actinomadura</taxon>
    </lineage>
</organism>
<feature type="transmembrane region" description="Helical" evidence="1">
    <location>
        <begin position="201"/>
        <end position="218"/>
    </location>
</feature>
<evidence type="ECO:0000256" key="1">
    <source>
        <dbReference type="SAM" id="Phobius"/>
    </source>
</evidence>
<feature type="transmembrane region" description="Helical" evidence="1">
    <location>
        <begin position="149"/>
        <end position="170"/>
    </location>
</feature>
<dbReference type="InterPro" id="IPR021125">
    <property type="entry name" value="DUF2127"/>
</dbReference>
<dbReference type="Proteomes" id="UP000546324">
    <property type="component" value="Unassembled WGS sequence"/>
</dbReference>
<sequence length="265" mass="29683">MDWSLLTCARKGHITYAPDEESLRERLVVSSPIGAAWRCLRCGTYVHGEPHGTGPADRAPLVKRGRELRDAFIMRFFAVERGIRGLIVLVAAYGVWRFAGSRGSIERIFEKEIPLLRPIAEQVGWDLDHSKVVTSVRHVFDLDARTLRWLAVGLIVYGAIELIEAVGLWLLKRWGEYFAVVATCFGLPIEIYELVERVTALRIGALVLNTGLIVYIVVTKRLFGVRGGRAAHEAHLRSESLIEVEHATHESDLRHPSPHEPEPAG</sequence>
<dbReference type="AlphaFoldDB" id="A0A7X0L0B7"/>
<keyword evidence="1" id="KW-0472">Membrane</keyword>
<feature type="transmembrane region" description="Helical" evidence="1">
    <location>
        <begin position="72"/>
        <end position="96"/>
    </location>
</feature>